<name>A0ABT4D8P2_9CLOT</name>
<protein>
    <submittedName>
        <fullName evidence="3">YciI family protein</fullName>
    </submittedName>
</protein>
<dbReference type="PANTHER" id="PTHR37828">
    <property type="entry name" value="GSR2449 PROTEIN"/>
    <property type="match status" value="1"/>
</dbReference>
<dbReference type="EMBL" id="JAPQFJ010000007">
    <property type="protein sequence ID" value="MCY6958674.1"/>
    <property type="molecule type" value="Genomic_DNA"/>
</dbReference>
<evidence type="ECO:0000256" key="1">
    <source>
        <dbReference type="ARBA" id="ARBA00007689"/>
    </source>
</evidence>
<feature type="domain" description="YCII-related" evidence="2">
    <location>
        <begin position="1"/>
        <end position="81"/>
    </location>
</feature>
<dbReference type="InterPro" id="IPR011008">
    <property type="entry name" value="Dimeric_a/b-barrel"/>
</dbReference>
<dbReference type="InterPro" id="IPR005545">
    <property type="entry name" value="YCII"/>
</dbReference>
<evidence type="ECO:0000313" key="3">
    <source>
        <dbReference type="EMBL" id="MCY6958674.1"/>
    </source>
</evidence>
<dbReference type="Gene3D" id="3.30.70.1060">
    <property type="entry name" value="Dimeric alpha+beta barrel"/>
    <property type="match status" value="1"/>
</dbReference>
<accession>A0ABT4D8P2</accession>
<reference evidence="3" key="1">
    <citation type="submission" date="2022-12" db="EMBL/GenBank/DDBJ databases">
        <title>Clostridium sp. nov., isolated from industrial wastewater.</title>
        <authorList>
            <person name="Jiayan W."/>
        </authorList>
    </citation>
    <scope>NUCLEOTIDE SEQUENCE</scope>
    <source>
        <strain evidence="3">ZC22-4</strain>
    </source>
</reference>
<evidence type="ECO:0000313" key="4">
    <source>
        <dbReference type="Proteomes" id="UP001144612"/>
    </source>
</evidence>
<dbReference type="SUPFAM" id="SSF54909">
    <property type="entry name" value="Dimeric alpha+beta barrel"/>
    <property type="match status" value="1"/>
</dbReference>
<proteinExistence type="inferred from homology"/>
<dbReference type="Pfam" id="PF03795">
    <property type="entry name" value="YCII"/>
    <property type="match status" value="1"/>
</dbReference>
<sequence length="96" mass="11382">MFILLLKYIKSVEEVDKELENHIKYLDKYYSFGKFICSGRRNPRIGGVILCKSESKEEVKDIIKEDPFYVNKIAEYEIIEFLPTKYVEGFESFINV</sequence>
<comment type="caution">
    <text evidence="3">The sequence shown here is derived from an EMBL/GenBank/DDBJ whole genome shotgun (WGS) entry which is preliminary data.</text>
</comment>
<dbReference type="RefSeq" id="WP_268061090.1">
    <property type="nucleotide sequence ID" value="NZ_JAPQFJ010000007.1"/>
</dbReference>
<evidence type="ECO:0000259" key="2">
    <source>
        <dbReference type="Pfam" id="PF03795"/>
    </source>
</evidence>
<gene>
    <name evidence="3" type="ORF">OW729_08660</name>
</gene>
<dbReference type="Proteomes" id="UP001144612">
    <property type="component" value="Unassembled WGS sequence"/>
</dbReference>
<keyword evidence="4" id="KW-1185">Reference proteome</keyword>
<dbReference type="PANTHER" id="PTHR37828:SF1">
    <property type="entry name" value="YCII-RELATED DOMAIN-CONTAINING PROTEIN"/>
    <property type="match status" value="1"/>
</dbReference>
<organism evidence="3 4">
    <name type="scientific">Clostridium brassicae</name>
    <dbReference type="NCBI Taxonomy" id="2999072"/>
    <lineage>
        <taxon>Bacteria</taxon>
        <taxon>Bacillati</taxon>
        <taxon>Bacillota</taxon>
        <taxon>Clostridia</taxon>
        <taxon>Eubacteriales</taxon>
        <taxon>Clostridiaceae</taxon>
        <taxon>Clostridium</taxon>
    </lineage>
</organism>
<comment type="similarity">
    <text evidence="1">Belongs to the YciI family.</text>
</comment>